<comment type="caution">
    <text evidence="4">The sequence shown here is derived from an EMBL/GenBank/DDBJ whole genome shotgun (WGS) entry which is preliminary data.</text>
</comment>
<dbReference type="STRING" id="79883.GCA_001636495_03753"/>
<dbReference type="PANTHER" id="PTHR20857:SF22">
    <property type="entry name" value="THIAZOLE TAUTOMERASE"/>
    <property type="match status" value="1"/>
</dbReference>
<dbReference type="CDD" id="cd00564">
    <property type="entry name" value="TMP_TenI"/>
    <property type="match status" value="1"/>
</dbReference>
<dbReference type="InterPro" id="IPR013785">
    <property type="entry name" value="Aldolase_TIM"/>
</dbReference>
<dbReference type="Proteomes" id="UP000322524">
    <property type="component" value="Unassembled WGS sequence"/>
</dbReference>
<dbReference type="InterPro" id="IPR022998">
    <property type="entry name" value="ThiamineP_synth_TenI"/>
</dbReference>
<evidence type="ECO:0000256" key="2">
    <source>
        <dbReference type="ARBA" id="ARBA00022977"/>
    </source>
</evidence>
<name>A0A5D4SMF0_9BACI</name>
<sequence>MQLHLITDGKKTKEELVAILCKVNESVDFIHIREKHRSAMEVFELVDELIRSGVRPEKIIINDRVDVAHVLNVGGVNLAYHSLGVSDICRNFPNLRVGKSVHNYDEAIQAEMDGADFILYGHIYLTNSKKGLIPKGLMELRKLTRSLKIPVIAIGGITPDKLKELRISGAGGIAVMSGIMNAEDNVHAANAFQAALLAEKEEIG</sequence>
<protein>
    <submittedName>
        <fullName evidence="4">Thiazole tautomerase TenI</fullName>
    </submittedName>
</protein>
<keyword evidence="2" id="KW-0784">Thiamine biosynthesis</keyword>
<dbReference type="GO" id="GO:0005737">
    <property type="term" value="C:cytoplasm"/>
    <property type="evidence" value="ECO:0007669"/>
    <property type="project" value="TreeGrafter"/>
</dbReference>
<dbReference type="Gene3D" id="3.20.20.70">
    <property type="entry name" value="Aldolase class I"/>
    <property type="match status" value="1"/>
</dbReference>
<organism evidence="4 5">
    <name type="scientific">Sutcliffiella horikoshii</name>
    <dbReference type="NCBI Taxonomy" id="79883"/>
    <lineage>
        <taxon>Bacteria</taxon>
        <taxon>Bacillati</taxon>
        <taxon>Bacillota</taxon>
        <taxon>Bacilli</taxon>
        <taxon>Bacillales</taxon>
        <taxon>Bacillaceae</taxon>
        <taxon>Sutcliffiella</taxon>
    </lineage>
</organism>
<evidence type="ECO:0000259" key="3">
    <source>
        <dbReference type="Pfam" id="PF02581"/>
    </source>
</evidence>
<dbReference type="GO" id="GO:0009228">
    <property type="term" value="P:thiamine biosynthetic process"/>
    <property type="evidence" value="ECO:0007669"/>
    <property type="project" value="UniProtKB-KW"/>
</dbReference>
<dbReference type="OrthoDB" id="9815348at2"/>
<dbReference type="EMBL" id="VTEV01000008">
    <property type="protein sequence ID" value="TYS64597.1"/>
    <property type="molecule type" value="Genomic_DNA"/>
</dbReference>
<comment type="pathway">
    <text evidence="1">Cofactor biosynthesis; thiamine diphosphate biosynthesis.</text>
</comment>
<evidence type="ECO:0000256" key="1">
    <source>
        <dbReference type="ARBA" id="ARBA00004948"/>
    </source>
</evidence>
<dbReference type="Pfam" id="PF02581">
    <property type="entry name" value="TMP-TENI"/>
    <property type="match status" value="1"/>
</dbReference>
<feature type="domain" description="Thiamine phosphate synthase/TenI" evidence="3">
    <location>
        <begin position="3"/>
        <end position="179"/>
    </location>
</feature>
<dbReference type="SUPFAM" id="SSF51391">
    <property type="entry name" value="Thiamin phosphate synthase"/>
    <property type="match status" value="1"/>
</dbReference>
<dbReference type="RefSeq" id="WP_148989701.1">
    <property type="nucleotide sequence ID" value="NZ_VTEV01000008.1"/>
</dbReference>
<dbReference type="GO" id="GO:0004789">
    <property type="term" value="F:thiamine-phosphate diphosphorylase activity"/>
    <property type="evidence" value="ECO:0007669"/>
    <property type="project" value="TreeGrafter"/>
</dbReference>
<accession>A0A5D4SMF0</accession>
<evidence type="ECO:0000313" key="4">
    <source>
        <dbReference type="EMBL" id="TYS64597.1"/>
    </source>
</evidence>
<dbReference type="NCBIfam" id="NF005819">
    <property type="entry name" value="PRK07695.1"/>
    <property type="match status" value="1"/>
</dbReference>
<proteinExistence type="predicted"/>
<dbReference type="AlphaFoldDB" id="A0A5D4SMF0"/>
<evidence type="ECO:0000313" key="5">
    <source>
        <dbReference type="Proteomes" id="UP000322524"/>
    </source>
</evidence>
<dbReference type="InterPro" id="IPR036206">
    <property type="entry name" value="ThiamineP_synth_sf"/>
</dbReference>
<dbReference type="PANTHER" id="PTHR20857">
    <property type="entry name" value="THIAMINE-PHOSPHATE PYROPHOSPHORYLASE"/>
    <property type="match status" value="1"/>
</dbReference>
<reference evidence="4 5" key="1">
    <citation type="submission" date="2019-08" db="EMBL/GenBank/DDBJ databases">
        <title>Bacillus genomes from the desert of Cuatro Cienegas, Coahuila.</title>
        <authorList>
            <person name="Olmedo-Alvarez G."/>
        </authorList>
    </citation>
    <scope>NUCLEOTIDE SEQUENCE [LARGE SCALE GENOMIC DNA]</scope>
    <source>
        <strain evidence="4 5">CH28_1T</strain>
    </source>
</reference>
<gene>
    <name evidence="4" type="primary">tenI</name>
    <name evidence="4" type="ORF">FZC76_18740</name>
</gene>